<dbReference type="EC" id="6.3.4.3" evidence="8"/>
<dbReference type="Pfam" id="PF01268">
    <property type="entry name" value="FTHFS"/>
    <property type="match status" value="1"/>
</dbReference>
<dbReference type="UniPathway" id="UPA00193"/>
<dbReference type="GO" id="GO:0005524">
    <property type="term" value="F:ATP binding"/>
    <property type="evidence" value="ECO:0007669"/>
    <property type="project" value="UniProtKB-UniRule"/>
</dbReference>
<dbReference type="RefSeq" id="WP_034968659.1">
    <property type="nucleotide sequence ID" value="NZ_CP012542.1"/>
</dbReference>
<evidence type="ECO:0000256" key="3">
    <source>
        <dbReference type="ARBA" id="ARBA00022598"/>
    </source>
</evidence>
<dbReference type="HAMAP" id="MF_01543">
    <property type="entry name" value="FTHFS"/>
    <property type="match status" value="1"/>
</dbReference>
<evidence type="ECO:0000256" key="6">
    <source>
        <dbReference type="ARBA" id="ARBA00049033"/>
    </source>
</evidence>
<keyword evidence="2 8" id="KW-0554">One-carbon metabolism</keyword>
<dbReference type="InterPro" id="IPR027417">
    <property type="entry name" value="P-loop_NTPase"/>
</dbReference>
<reference evidence="9 10" key="1">
    <citation type="submission" date="2016-07" db="EMBL/GenBank/DDBJ databases">
        <title>Comparative genomics of the Campylobacter concisus group.</title>
        <authorList>
            <person name="Miller W.G."/>
            <person name="Yee E."/>
            <person name="Chapman M.H."/>
            <person name="Huynh S."/>
            <person name="Bono J.L."/>
            <person name="On S.L.W."/>
            <person name="StLeger J."/>
            <person name="Foster G."/>
            <person name="Parker C.T."/>
        </authorList>
    </citation>
    <scope>NUCLEOTIDE SEQUENCE [LARGE SCALE GENOMIC DNA]</scope>
    <source>
        <strain evidence="9 10">CCUG 21559</strain>
    </source>
</reference>
<dbReference type="Gene3D" id="3.40.50.300">
    <property type="entry name" value="P-loop containing nucleotide triphosphate hydrolases"/>
    <property type="match status" value="1"/>
</dbReference>
<dbReference type="GO" id="GO:0004329">
    <property type="term" value="F:formate-tetrahydrofolate ligase activity"/>
    <property type="evidence" value="ECO:0007669"/>
    <property type="project" value="UniProtKB-UniRule"/>
</dbReference>
<evidence type="ECO:0000256" key="4">
    <source>
        <dbReference type="ARBA" id="ARBA00022741"/>
    </source>
</evidence>
<name>A0A6G5QFG0_9BACT</name>
<evidence type="ECO:0000256" key="2">
    <source>
        <dbReference type="ARBA" id="ARBA00022563"/>
    </source>
</evidence>
<keyword evidence="5 8" id="KW-0067">ATP-binding</keyword>
<keyword evidence="3 8" id="KW-0436">Ligase</keyword>
<dbReference type="CDD" id="cd00477">
    <property type="entry name" value="FTHFS"/>
    <property type="match status" value="1"/>
</dbReference>
<evidence type="ECO:0000256" key="1">
    <source>
        <dbReference type="ARBA" id="ARBA00004777"/>
    </source>
</evidence>
<evidence type="ECO:0000313" key="9">
    <source>
        <dbReference type="EMBL" id="QCD44307.1"/>
    </source>
</evidence>
<dbReference type="EMBL" id="CP012542">
    <property type="protein sequence ID" value="QCD44307.1"/>
    <property type="molecule type" value="Genomic_DNA"/>
</dbReference>
<proteinExistence type="inferred from homology"/>
<protein>
    <recommendedName>
        <fullName evidence="8">Formate--tetrahydrofolate ligase</fullName>
        <ecNumber evidence="8">6.3.4.3</ecNumber>
    </recommendedName>
    <alternativeName>
        <fullName evidence="8">Formyltetrahydrofolate synthetase</fullName>
        <shortName evidence="8">FHS</shortName>
        <shortName evidence="8">FTHFS</shortName>
    </alternativeName>
</protein>
<dbReference type="FunFam" id="3.30.1510.10:FF:000001">
    <property type="entry name" value="Formate--tetrahydrofolate ligase"/>
    <property type="match status" value="1"/>
</dbReference>
<comment type="similarity">
    <text evidence="7 8">Belongs to the formate--tetrahydrofolate ligase family.</text>
</comment>
<comment type="pathway">
    <text evidence="1 8">One-carbon metabolism; tetrahydrofolate interconversion.</text>
</comment>
<organism evidence="9 10">
    <name type="scientific">Campylobacter mucosalis CCUG 21559</name>
    <dbReference type="NCBI Taxonomy" id="1032067"/>
    <lineage>
        <taxon>Bacteria</taxon>
        <taxon>Pseudomonadati</taxon>
        <taxon>Campylobacterota</taxon>
        <taxon>Epsilonproteobacteria</taxon>
        <taxon>Campylobacterales</taxon>
        <taxon>Campylobacteraceae</taxon>
        <taxon>Campylobacter</taxon>
    </lineage>
</organism>
<dbReference type="SUPFAM" id="SSF52540">
    <property type="entry name" value="P-loop containing nucleoside triphosphate hydrolases"/>
    <property type="match status" value="1"/>
</dbReference>
<evidence type="ECO:0000313" key="10">
    <source>
        <dbReference type="Proteomes" id="UP000503264"/>
    </source>
</evidence>
<accession>A0A6G5QFG0</accession>
<gene>
    <name evidence="8 9" type="primary">fhs</name>
    <name evidence="9" type="ORF">CMUC_0495</name>
</gene>
<dbReference type="FunFam" id="3.10.410.10:FF:000001">
    <property type="entry name" value="Putative formate--tetrahydrofolate ligase"/>
    <property type="match status" value="1"/>
</dbReference>
<keyword evidence="4 8" id="KW-0547">Nucleotide-binding</keyword>
<feature type="binding site" evidence="8">
    <location>
        <begin position="60"/>
        <end position="67"/>
    </location>
    <ligand>
        <name>ATP</name>
        <dbReference type="ChEBI" id="CHEBI:30616"/>
    </ligand>
</feature>
<dbReference type="PROSITE" id="PS00721">
    <property type="entry name" value="FTHFS_1"/>
    <property type="match status" value="1"/>
</dbReference>
<keyword evidence="10" id="KW-1185">Reference proteome</keyword>
<evidence type="ECO:0000256" key="8">
    <source>
        <dbReference type="HAMAP-Rule" id="MF_01543"/>
    </source>
</evidence>
<dbReference type="Gene3D" id="3.30.1510.10">
    <property type="entry name" value="Domain 2, N(10)-formyltetrahydrofolate synthetase"/>
    <property type="match status" value="1"/>
</dbReference>
<dbReference type="AlphaFoldDB" id="A0A6G5QFG0"/>
<dbReference type="InterPro" id="IPR000559">
    <property type="entry name" value="Formate_THF_ligase"/>
</dbReference>
<dbReference type="Proteomes" id="UP000503264">
    <property type="component" value="Chromosome"/>
</dbReference>
<dbReference type="InterPro" id="IPR020628">
    <property type="entry name" value="Formate_THF_ligase_CS"/>
</dbReference>
<comment type="catalytic activity">
    <reaction evidence="6 8">
        <text>(6S)-5,6,7,8-tetrahydrofolate + formate + ATP = (6R)-10-formyltetrahydrofolate + ADP + phosphate</text>
        <dbReference type="Rhea" id="RHEA:20221"/>
        <dbReference type="ChEBI" id="CHEBI:15740"/>
        <dbReference type="ChEBI" id="CHEBI:30616"/>
        <dbReference type="ChEBI" id="CHEBI:43474"/>
        <dbReference type="ChEBI" id="CHEBI:57453"/>
        <dbReference type="ChEBI" id="CHEBI:195366"/>
        <dbReference type="ChEBI" id="CHEBI:456216"/>
        <dbReference type="EC" id="6.3.4.3"/>
    </reaction>
</comment>
<dbReference type="NCBIfam" id="NF010030">
    <property type="entry name" value="PRK13505.1"/>
    <property type="match status" value="1"/>
</dbReference>
<evidence type="ECO:0000256" key="5">
    <source>
        <dbReference type="ARBA" id="ARBA00022840"/>
    </source>
</evidence>
<dbReference type="GO" id="GO:0035999">
    <property type="term" value="P:tetrahydrofolate interconversion"/>
    <property type="evidence" value="ECO:0007669"/>
    <property type="project" value="UniProtKB-UniRule"/>
</dbReference>
<sequence length="551" mass="59290">MQSDIEIARAAKLAKISEVAKTLGISDDDIELYGNYKAKVSPVLKQKKSKLILVTATNPTPFGEGKTTMSIGLADALKKLGKSVCLALREPSLGPVFGIKGGAAGGGYSQLAPMEDLNLHFTGDFHAITSANNLISAVIDNSIYQGNPLNIDIEQILWKRCMDMNDRSLRYITIGQGAKVDGIERKDGFNITAASEIMAVLCLSNDLADLKQNVANIMVAYTTDNKPVYVRDLGCEDAVTILLKDAIKPNLFQTLEHTPTFVHGGPFANIAHGCNSIIATKSALSLADYAVTEAGFGSELGAQKFIDIKCKKASLKPDAVVLVSTIRSIKYNGGADKESINKPNLQALNDGIVNLGGHIENLQNFGLNPVVALNKFGFDSSEEIEFVRDYCAKFGVKMAVCENFSKGSDGALELANIIINECEIEKELKFTYEDSDDIATKITKIATKIYGAKEVVFEPEAIKSLEKIKALGFDNMPVCIAKTQYSFSDDAKALGRAKGFTFSVKDLEIRTGAGFIVAICGKIMLMPGLSPHPGALDMRIDTATGEIFGLS</sequence>
<dbReference type="Gene3D" id="3.10.410.10">
    <property type="entry name" value="Formyltetrahydrofolate synthetase, domain 3"/>
    <property type="match status" value="1"/>
</dbReference>
<dbReference type="PROSITE" id="PS00722">
    <property type="entry name" value="FTHFS_2"/>
    <property type="match status" value="1"/>
</dbReference>
<evidence type="ECO:0000256" key="7">
    <source>
        <dbReference type="ARBA" id="ARBA00061363"/>
    </source>
</evidence>